<dbReference type="SFLD" id="SFLDF00009">
    <property type="entry name" value="o-succinylbenzoate_synthase"/>
    <property type="match status" value="1"/>
</dbReference>
<comment type="caution">
    <text evidence="10">The sequence shown here is derived from an EMBL/GenBank/DDBJ whole genome shotgun (WGS) entry which is preliminary data.</text>
</comment>
<evidence type="ECO:0000313" key="10">
    <source>
        <dbReference type="EMBL" id="GCD11919.1"/>
    </source>
</evidence>
<dbReference type="SFLD" id="SFLDG00180">
    <property type="entry name" value="muconate_cycloisomerase"/>
    <property type="match status" value="1"/>
</dbReference>
<dbReference type="OrthoDB" id="9775391at2"/>
<name>A0A401UQV1_9CLOT</name>
<dbReference type="InterPro" id="IPR029065">
    <property type="entry name" value="Enolase_C-like"/>
</dbReference>
<dbReference type="Pfam" id="PF02746">
    <property type="entry name" value="MR_MLE_N"/>
    <property type="match status" value="1"/>
</dbReference>
<evidence type="ECO:0000256" key="7">
    <source>
        <dbReference type="PIRSR" id="PIRSR634603-3"/>
    </source>
</evidence>
<dbReference type="InterPro" id="IPR036849">
    <property type="entry name" value="Enolase-like_C_sf"/>
</dbReference>
<feature type="binding site" evidence="6">
    <location>
        <position position="296"/>
    </location>
    <ligand>
        <name>substrate</name>
    </ligand>
</feature>
<keyword evidence="2 7" id="KW-0479">Metal-binding</keyword>
<sequence>MKIKEIKMGKISTPLKKPYRVGKRFLTYSDEIVIKMITDTGEIGYGSAAPTPSITGETENSIIGAINYIKPEILGLDIDNLEEIMKVIHNSIHGNNSAKAAIDMAIYDLLCKKYGVPLYKFLGGYKTSLTTDLTIANDTVEQMVGKSLEAVMDGYTYLKVKIGNDLEHDIERVKAVRKAVRRGIKIRVDANQGWRPKEAVSIIRKFEDMGLDIEFVEQPVNAWDIDGLKYVTDNVETKILADEAVFGPSDAFKIIERRAADLISIKLMKCGGINNAIKIYNMAENMGIRCMMGCMLESRMGITAAASFAVSKSNMIKADLDTMLLFEHDSIIGGAAITGNRITINDSPGLGISDIIGWHEIL</sequence>
<dbReference type="SUPFAM" id="SSF54826">
    <property type="entry name" value="Enolase N-terminal domain-like"/>
    <property type="match status" value="1"/>
</dbReference>
<dbReference type="SMART" id="SM00922">
    <property type="entry name" value="MR_MLE"/>
    <property type="match status" value="1"/>
</dbReference>
<gene>
    <name evidence="10" type="ORF">Ctaglu_35420</name>
</gene>
<feature type="binding site" evidence="6">
    <location>
        <position position="134"/>
    </location>
    <ligand>
        <name>substrate</name>
    </ligand>
</feature>
<keyword evidence="4 8" id="KW-0413">Isomerase</keyword>
<accession>A0A401UQV1</accession>
<protein>
    <recommendedName>
        <fullName evidence="8">Dipeptide epimerase</fullName>
        <ecNumber evidence="8">5.1.1.-</ecNumber>
    </recommendedName>
</protein>
<comment type="similarity">
    <text evidence="1 8">Belongs to the mandelate racemase/muconate lactonizing enzyme family.</text>
</comment>
<dbReference type="PANTHER" id="PTHR48073:SF2">
    <property type="entry name" value="O-SUCCINYLBENZOATE SYNTHASE"/>
    <property type="match status" value="1"/>
</dbReference>
<evidence type="ECO:0000256" key="1">
    <source>
        <dbReference type="ARBA" id="ARBA00008031"/>
    </source>
</evidence>
<dbReference type="Pfam" id="PF13378">
    <property type="entry name" value="MR_MLE_C"/>
    <property type="match status" value="1"/>
</dbReference>
<dbReference type="Proteomes" id="UP000287872">
    <property type="component" value="Unassembled WGS sequence"/>
</dbReference>
<feature type="binding site" evidence="6">
    <location>
        <position position="294"/>
    </location>
    <ligand>
        <name>substrate</name>
    </ligand>
</feature>
<dbReference type="FunFam" id="3.30.390.10:FF:000009">
    <property type="entry name" value="Hydrophobic dipeptide epimerase"/>
    <property type="match status" value="1"/>
</dbReference>
<feature type="domain" description="Mandelate racemase/muconate lactonizing enzyme C-terminal" evidence="9">
    <location>
        <begin position="140"/>
        <end position="238"/>
    </location>
</feature>
<keyword evidence="3 7" id="KW-0460">Magnesium</keyword>
<organism evidence="10 11">
    <name type="scientific">Clostridium tagluense</name>
    <dbReference type="NCBI Taxonomy" id="360422"/>
    <lineage>
        <taxon>Bacteria</taxon>
        <taxon>Bacillati</taxon>
        <taxon>Bacillota</taxon>
        <taxon>Clostridia</taxon>
        <taxon>Eubacteriales</taxon>
        <taxon>Clostridiaceae</taxon>
        <taxon>Clostridium</taxon>
    </lineage>
</organism>
<evidence type="ECO:0000313" key="11">
    <source>
        <dbReference type="Proteomes" id="UP000287872"/>
    </source>
</evidence>
<dbReference type="PANTHER" id="PTHR48073">
    <property type="entry name" value="O-SUCCINYLBENZOATE SYNTHASE-RELATED"/>
    <property type="match status" value="1"/>
</dbReference>
<dbReference type="GO" id="GO:0006518">
    <property type="term" value="P:peptide metabolic process"/>
    <property type="evidence" value="ECO:0007669"/>
    <property type="project" value="UniProtKB-ARBA"/>
</dbReference>
<dbReference type="CDD" id="cd03319">
    <property type="entry name" value="L-Ala-DL-Glu_epimerase"/>
    <property type="match status" value="1"/>
</dbReference>
<dbReference type="InterPro" id="IPR013341">
    <property type="entry name" value="Mandelate_racemase_N_dom"/>
</dbReference>
<dbReference type="Gene3D" id="3.20.20.120">
    <property type="entry name" value="Enolase-like C-terminal domain"/>
    <property type="match status" value="1"/>
</dbReference>
<evidence type="ECO:0000256" key="2">
    <source>
        <dbReference type="ARBA" id="ARBA00022723"/>
    </source>
</evidence>
<dbReference type="SUPFAM" id="SSF51604">
    <property type="entry name" value="Enolase C-terminal domain-like"/>
    <property type="match status" value="1"/>
</dbReference>
<dbReference type="SFLD" id="SFLDS00001">
    <property type="entry name" value="Enolase"/>
    <property type="match status" value="1"/>
</dbReference>
<evidence type="ECO:0000259" key="9">
    <source>
        <dbReference type="SMART" id="SM00922"/>
    </source>
</evidence>
<feature type="binding site" evidence="6">
    <location>
        <position position="319"/>
    </location>
    <ligand>
        <name>substrate</name>
    </ligand>
</feature>
<feature type="binding site" evidence="6">
    <location>
        <position position="24"/>
    </location>
    <ligand>
        <name>substrate</name>
    </ligand>
</feature>
<evidence type="ECO:0000256" key="5">
    <source>
        <dbReference type="PIRSR" id="PIRSR634603-1"/>
    </source>
</evidence>
<feature type="binding site" evidence="7">
    <location>
        <position position="242"/>
    </location>
    <ligand>
        <name>Mg(2+)</name>
        <dbReference type="ChEBI" id="CHEBI:18420"/>
    </ligand>
</feature>
<dbReference type="InterPro" id="IPR029017">
    <property type="entry name" value="Enolase-like_N"/>
</dbReference>
<dbReference type="GO" id="GO:0000287">
    <property type="term" value="F:magnesium ion binding"/>
    <property type="evidence" value="ECO:0007669"/>
    <property type="project" value="UniProtKB-ARBA"/>
</dbReference>
<dbReference type="AlphaFoldDB" id="A0A401UQV1"/>
<dbReference type="InterPro" id="IPR013342">
    <property type="entry name" value="Mandelate_racemase_C"/>
</dbReference>
<dbReference type="EMBL" id="BHYK01000023">
    <property type="protein sequence ID" value="GCD11919.1"/>
    <property type="molecule type" value="Genomic_DNA"/>
</dbReference>
<reference evidence="10 11" key="1">
    <citation type="submission" date="2018-11" db="EMBL/GenBank/DDBJ databases">
        <title>Genome sequencing and assembly of Clostridium tagluense strain A121.</title>
        <authorList>
            <person name="Murakami T."/>
            <person name="Segawa T."/>
            <person name="Shcherbakova V.A."/>
            <person name="Mori H."/>
            <person name="Yoshimura Y."/>
        </authorList>
    </citation>
    <scope>NUCLEOTIDE SEQUENCE [LARGE SCALE GENOMIC DNA]</scope>
    <source>
        <strain evidence="10 11">A121</strain>
    </source>
</reference>
<feature type="binding site" evidence="6">
    <location>
        <position position="159"/>
    </location>
    <ligand>
        <name>substrate</name>
    </ligand>
</feature>
<proteinExistence type="inferred from homology"/>
<feature type="active site" description="Proton acceptor; specific for (S)-substrate epimerization" evidence="5">
    <location>
        <position position="266"/>
    </location>
</feature>
<feature type="binding site" evidence="6">
    <location>
        <position position="321"/>
    </location>
    <ligand>
        <name>substrate</name>
    </ligand>
</feature>
<feature type="active site" description="Proton acceptor; specific for (R)-substrate epimerization" evidence="5">
    <location>
        <position position="161"/>
    </location>
</feature>
<evidence type="ECO:0000256" key="6">
    <source>
        <dbReference type="PIRSR" id="PIRSR634603-2"/>
    </source>
</evidence>
<feature type="binding site" evidence="7">
    <location>
        <position position="217"/>
    </location>
    <ligand>
        <name>Mg(2+)</name>
        <dbReference type="ChEBI" id="CHEBI:18420"/>
    </ligand>
</feature>
<evidence type="ECO:0000256" key="8">
    <source>
        <dbReference type="RuleBase" id="RU366006"/>
    </source>
</evidence>
<evidence type="ECO:0000256" key="4">
    <source>
        <dbReference type="ARBA" id="ARBA00023235"/>
    </source>
</evidence>
<keyword evidence="11" id="KW-1185">Reference proteome</keyword>
<dbReference type="RefSeq" id="WP_125004145.1">
    <property type="nucleotide sequence ID" value="NZ_BHYK01000023.1"/>
</dbReference>
<dbReference type="Gene3D" id="3.30.390.10">
    <property type="entry name" value="Enolase-like, N-terminal domain"/>
    <property type="match status" value="1"/>
</dbReference>
<dbReference type="GO" id="GO:0016855">
    <property type="term" value="F:racemase and epimerase activity, acting on amino acids and derivatives"/>
    <property type="evidence" value="ECO:0007669"/>
    <property type="project" value="UniProtKB-UniRule"/>
</dbReference>
<dbReference type="InterPro" id="IPR034603">
    <property type="entry name" value="Dipeptide_epimerase"/>
</dbReference>
<comment type="cofactor">
    <cofactor evidence="7 8">
        <name>Mg(2+)</name>
        <dbReference type="ChEBI" id="CHEBI:18420"/>
    </cofactor>
    <text evidence="7 8">Binds 1 Mg(2+) ion per subunit.</text>
</comment>
<feature type="binding site" evidence="7">
    <location>
        <position position="189"/>
    </location>
    <ligand>
        <name>Mg(2+)</name>
        <dbReference type="ChEBI" id="CHEBI:18420"/>
    </ligand>
</feature>
<evidence type="ECO:0000256" key="3">
    <source>
        <dbReference type="ARBA" id="ARBA00022842"/>
    </source>
</evidence>
<dbReference type="EC" id="5.1.1.-" evidence="8"/>